<proteinExistence type="predicted"/>
<comment type="caution">
    <text evidence="1">The sequence shown here is derived from an EMBL/GenBank/DDBJ whole genome shotgun (WGS) entry which is preliminary data.</text>
</comment>
<dbReference type="RefSeq" id="WP_246585602.1">
    <property type="nucleotide sequence ID" value="NZ_BAAALR010000177.1"/>
</dbReference>
<evidence type="ECO:0000313" key="1">
    <source>
        <dbReference type="EMBL" id="GAA1733603.1"/>
    </source>
</evidence>
<keyword evidence="2" id="KW-1185">Reference proteome</keyword>
<evidence type="ECO:0000313" key="2">
    <source>
        <dbReference type="Proteomes" id="UP001499947"/>
    </source>
</evidence>
<sequence>MVRVPWEKLAENPRLSESLVTLLVMRLRKRAQPVDGTGGDGGRDLFEYTDNGELIVYEAKSFTGRMSAGRRRQVERSLVSAARHQPDHWDLLVPIDPNPVEQRWFDSLRGGFPFVRRWRGRSWLDEKFAAHPDLVRYALQESADYILERIAEARAERDVLAGGISDYAERVRALHERVQEISPHHAVRTSLDADGRTIVHLTPRGPDPDGQNAIQLTARIRFAGGDPQETRRRLRFEEALRFGGEVELTADNLAEAALSGPAGLGLERIAVGGVRITSPRQEMTPPLRGQVVVQQSSGVPLASLPVAFTHRVSGLDGGTLHGRDGTGVLRVRLRYHPRNRSARLTFSFELPESVLPQAMVPVLRLIALSRPGRFLEVGFAGAGTVRLRAPITTSMTPASWEPGEAQLWADAFDELTQLQTRTHQFFPLPDDFGTREAREVKDALALLDGEEAVLRGDTVSVGAHSAEALTNLGDLFHNGMLRVTNDCESTLFTFGDHEIDLGPCTEIYTMDKILNMQEARRDLAAHGHATVLLRLTERFPPVRYLRPERSRSTEE</sequence>
<dbReference type="Proteomes" id="UP001499947">
    <property type="component" value="Unassembled WGS sequence"/>
</dbReference>
<accession>A0ABP4VS21</accession>
<dbReference type="EMBL" id="BAAALR010000177">
    <property type="protein sequence ID" value="GAA1733603.1"/>
    <property type="molecule type" value="Genomic_DNA"/>
</dbReference>
<protein>
    <submittedName>
        <fullName evidence="1">Uncharacterized protein</fullName>
    </submittedName>
</protein>
<name>A0ABP4VS21_9ACTN</name>
<gene>
    <name evidence="1" type="ORF">GCM10009680_87370</name>
</gene>
<reference evidence="2" key="1">
    <citation type="journal article" date="2019" name="Int. J. Syst. Evol. Microbiol.">
        <title>The Global Catalogue of Microorganisms (GCM) 10K type strain sequencing project: providing services to taxonomists for standard genome sequencing and annotation.</title>
        <authorList>
            <consortium name="The Broad Institute Genomics Platform"/>
            <consortium name="The Broad Institute Genome Sequencing Center for Infectious Disease"/>
            <person name="Wu L."/>
            <person name="Ma J."/>
        </authorList>
    </citation>
    <scope>NUCLEOTIDE SEQUENCE [LARGE SCALE GENOMIC DNA]</scope>
    <source>
        <strain evidence="2">JCM 13244</strain>
    </source>
</reference>
<organism evidence="1 2">
    <name type="scientific">Streptomyces yatensis</name>
    <dbReference type="NCBI Taxonomy" id="155177"/>
    <lineage>
        <taxon>Bacteria</taxon>
        <taxon>Bacillati</taxon>
        <taxon>Actinomycetota</taxon>
        <taxon>Actinomycetes</taxon>
        <taxon>Kitasatosporales</taxon>
        <taxon>Streptomycetaceae</taxon>
        <taxon>Streptomyces</taxon>
        <taxon>Streptomyces violaceusniger group</taxon>
    </lineage>
</organism>